<feature type="domain" description="F-box" evidence="2">
    <location>
        <begin position="9"/>
        <end position="57"/>
    </location>
</feature>
<dbReference type="Proteomes" id="UP000256964">
    <property type="component" value="Unassembled WGS sequence"/>
</dbReference>
<sequence length="601" mass="68043">MANEEATSILRLPEEVLVEIFLLAQDPWEGPWYRLLWVCRRWSTVGRGAPILWREIEIRERPNVAFVEACLRNSQTIPIDVTFSETVDFAGSLALLAPHIGRFRRLHLAGIKDTKDAAVHRLLSETMPMLEELSLSFAASPPPRLDLDEYSPRYGEDTELFMWAPRIEQFPNLQSLSLGRAVSIQGPLPVFLTLRKLEFHDFLPAPFTLPDFARFLLQHPHLEELSVRKYRPTLEKVRAPFALPGTLRKFSLEDNAHYAKPFLSSFYLPPDVDVSLIRARDYMDHGDLGANFSEVARNLDVPGMLTVTRMLPDDRYLLPILPLVSKVVVRREFESFHSIIGTTPSGNVVELSGRAPDPAESDVRDGLKLLRDLVAIFAGAPLVEICIESHGSSKIREEDWVLALNAFPTLECLSVLGTGGGEWDARYTLLDALQSAPPKKSRGKKKGKGSSSTLTPALWPQLKSLTILADALHKEDEELAEELAMCLKNRADRGSRLQELRLILKYFYYRRPDDWDDVGGDEDHDEDADDVDYEDEDDGDQDANDGRNDERGAGGYDDEDDGECAEDDDENAAENAQRRKLYTEKLQSLVEHLEFEFVNRW</sequence>
<evidence type="ECO:0000313" key="3">
    <source>
        <dbReference type="EMBL" id="RDX44448.1"/>
    </source>
</evidence>
<reference evidence="3 4" key="1">
    <citation type="journal article" date="2018" name="Biotechnol. Biofuels">
        <title>Integrative visual omics of the white-rot fungus Polyporus brumalis exposes the biotechnological potential of its oxidative enzymes for delignifying raw plant biomass.</title>
        <authorList>
            <person name="Miyauchi S."/>
            <person name="Rancon A."/>
            <person name="Drula E."/>
            <person name="Hage H."/>
            <person name="Chaduli D."/>
            <person name="Favel A."/>
            <person name="Grisel S."/>
            <person name="Henrissat B."/>
            <person name="Herpoel-Gimbert I."/>
            <person name="Ruiz-Duenas F.J."/>
            <person name="Chevret D."/>
            <person name="Hainaut M."/>
            <person name="Lin J."/>
            <person name="Wang M."/>
            <person name="Pangilinan J."/>
            <person name="Lipzen A."/>
            <person name="Lesage-Meessen L."/>
            <person name="Navarro D."/>
            <person name="Riley R."/>
            <person name="Grigoriev I.V."/>
            <person name="Zhou S."/>
            <person name="Raouche S."/>
            <person name="Rosso M.N."/>
        </authorList>
    </citation>
    <scope>NUCLEOTIDE SEQUENCE [LARGE SCALE GENOMIC DNA]</scope>
    <source>
        <strain evidence="3 4">BRFM 1820</strain>
    </source>
</reference>
<gene>
    <name evidence="3" type="ORF">OH76DRAFT_1093895</name>
</gene>
<protein>
    <recommendedName>
        <fullName evidence="2">F-box domain-containing protein</fullName>
    </recommendedName>
</protein>
<dbReference type="Pfam" id="PF12937">
    <property type="entry name" value="F-box-like"/>
    <property type="match status" value="1"/>
</dbReference>
<dbReference type="EMBL" id="KZ857449">
    <property type="protein sequence ID" value="RDX44448.1"/>
    <property type="molecule type" value="Genomic_DNA"/>
</dbReference>
<evidence type="ECO:0000256" key="1">
    <source>
        <dbReference type="SAM" id="MobiDB-lite"/>
    </source>
</evidence>
<dbReference type="InterPro" id="IPR001810">
    <property type="entry name" value="F-box_dom"/>
</dbReference>
<dbReference type="InterPro" id="IPR032675">
    <property type="entry name" value="LRR_dom_sf"/>
</dbReference>
<organism evidence="3 4">
    <name type="scientific">Lentinus brumalis</name>
    <dbReference type="NCBI Taxonomy" id="2498619"/>
    <lineage>
        <taxon>Eukaryota</taxon>
        <taxon>Fungi</taxon>
        <taxon>Dikarya</taxon>
        <taxon>Basidiomycota</taxon>
        <taxon>Agaricomycotina</taxon>
        <taxon>Agaricomycetes</taxon>
        <taxon>Polyporales</taxon>
        <taxon>Polyporaceae</taxon>
        <taxon>Lentinus</taxon>
    </lineage>
</organism>
<proteinExistence type="predicted"/>
<dbReference type="Gene3D" id="3.80.10.10">
    <property type="entry name" value="Ribonuclease Inhibitor"/>
    <property type="match status" value="1"/>
</dbReference>
<feature type="compositionally biased region" description="Acidic residues" evidence="1">
    <location>
        <begin position="556"/>
        <end position="572"/>
    </location>
</feature>
<keyword evidence="4" id="KW-1185">Reference proteome</keyword>
<dbReference type="AlphaFoldDB" id="A0A371CVY4"/>
<dbReference type="SUPFAM" id="SSF81383">
    <property type="entry name" value="F-box domain"/>
    <property type="match status" value="1"/>
</dbReference>
<dbReference type="STRING" id="139420.A0A371CVY4"/>
<dbReference type="OrthoDB" id="3365698at2759"/>
<feature type="region of interest" description="Disordered" evidence="1">
    <location>
        <begin position="436"/>
        <end position="455"/>
    </location>
</feature>
<evidence type="ECO:0000313" key="4">
    <source>
        <dbReference type="Proteomes" id="UP000256964"/>
    </source>
</evidence>
<name>A0A371CVY4_9APHY</name>
<evidence type="ECO:0000259" key="2">
    <source>
        <dbReference type="Pfam" id="PF12937"/>
    </source>
</evidence>
<feature type="compositionally biased region" description="Basic residues" evidence="1">
    <location>
        <begin position="439"/>
        <end position="448"/>
    </location>
</feature>
<dbReference type="InterPro" id="IPR036047">
    <property type="entry name" value="F-box-like_dom_sf"/>
</dbReference>
<accession>A0A371CVY4</accession>
<feature type="region of interest" description="Disordered" evidence="1">
    <location>
        <begin position="516"/>
        <end position="576"/>
    </location>
</feature>
<feature type="compositionally biased region" description="Acidic residues" evidence="1">
    <location>
        <begin position="516"/>
        <end position="543"/>
    </location>
</feature>